<evidence type="ECO:0000313" key="1">
    <source>
        <dbReference type="EMBL" id="KOX77523.1"/>
    </source>
</evidence>
<protein>
    <submittedName>
        <fullName evidence="1">Uncharacterized protein</fullName>
    </submittedName>
</protein>
<gene>
    <name evidence="1" type="ORF">WN51_09847</name>
</gene>
<proteinExistence type="predicted"/>
<reference evidence="1 2" key="1">
    <citation type="submission" date="2015-07" db="EMBL/GenBank/DDBJ databases">
        <title>The genome of Melipona quadrifasciata.</title>
        <authorList>
            <person name="Pan H."/>
            <person name="Kapheim K."/>
        </authorList>
    </citation>
    <scope>NUCLEOTIDE SEQUENCE [LARGE SCALE GENOMIC DNA]</scope>
    <source>
        <strain evidence="1">0111107301</strain>
        <tissue evidence="1">Whole body</tissue>
    </source>
</reference>
<name>A0A0M9A7I4_9HYME</name>
<evidence type="ECO:0000313" key="2">
    <source>
        <dbReference type="Proteomes" id="UP000053105"/>
    </source>
</evidence>
<keyword evidence="2" id="KW-1185">Reference proteome</keyword>
<organism evidence="1 2">
    <name type="scientific">Melipona quadrifasciata</name>
    <dbReference type="NCBI Taxonomy" id="166423"/>
    <lineage>
        <taxon>Eukaryota</taxon>
        <taxon>Metazoa</taxon>
        <taxon>Ecdysozoa</taxon>
        <taxon>Arthropoda</taxon>
        <taxon>Hexapoda</taxon>
        <taxon>Insecta</taxon>
        <taxon>Pterygota</taxon>
        <taxon>Neoptera</taxon>
        <taxon>Endopterygota</taxon>
        <taxon>Hymenoptera</taxon>
        <taxon>Apocrita</taxon>
        <taxon>Aculeata</taxon>
        <taxon>Apoidea</taxon>
        <taxon>Anthophila</taxon>
        <taxon>Apidae</taxon>
        <taxon>Melipona</taxon>
    </lineage>
</organism>
<dbReference type="Proteomes" id="UP000053105">
    <property type="component" value="Unassembled WGS sequence"/>
</dbReference>
<dbReference type="EMBL" id="KQ435732">
    <property type="protein sequence ID" value="KOX77523.1"/>
    <property type="molecule type" value="Genomic_DNA"/>
</dbReference>
<sequence>MSNEEHPSEKRSARLVKLTSTYRIVPKQHDETSNVRVIAEVEQNVRIKMLHGISNFQKERELQGCPITYNLSDNWNIVKVSIKNNARVWFFTYGNKILRSEKCWMPLIEQTTWEMLEIKVCI</sequence>
<accession>A0A0M9A7I4</accession>
<dbReference type="AlphaFoldDB" id="A0A0M9A7I4"/>